<evidence type="ECO:0000313" key="2">
    <source>
        <dbReference type="EMBL" id="TDS65272.1"/>
    </source>
</evidence>
<gene>
    <name evidence="2" type="ORF">C8P70_10253</name>
</gene>
<comment type="caution">
    <text evidence="2">The sequence shown here is derived from an EMBL/GenBank/DDBJ whole genome shotgun (WGS) entry which is preliminary data.</text>
</comment>
<proteinExistence type="predicted"/>
<feature type="compositionally biased region" description="Basic and acidic residues" evidence="1">
    <location>
        <begin position="186"/>
        <end position="204"/>
    </location>
</feature>
<accession>A0A4R7F419</accession>
<dbReference type="RefSeq" id="WP_133711498.1">
    <property type="nucleotide sequence ID" value="NZ_SOAG01000002.1"/>
</dbReference>
<dbReference type="EMBL" id="SOAG01000002">
    <property type="protein sequence ID" value="TDS65272.1"/>
    <property type="molecule type" value="Genomic_DNA"/>
</dbReference>
<organism evidence="2 3">
    <name type="scientific">Myroides indicus</name>
    <dbReference type="NCBI Taxonomy" id="1323422"/>
    <lineage>
        <taxon>Bacteria</taxon>
        <taxon>Pseudomonadati</taxon>
        <taxon>Bacteroidota</taxon>
        <taxon>Flavobacteriia</taxon>
        <taxon>Flavobacteriales</taxon>
        <taxon>Flavobacteriaceae</taxon>
        <taxon>Myroides</taxon>
    </lineage>
</organism>
<dbReference type="Proteomes" id="UP000295215">
    <property type="component" value="Unassembled WGS sequence"/>
</dbReference>
<reference evidence="2 3" key="1">
    <citation type="submission" date="2019-03" db="EMBL/GenBank/DDBJ databases">
        <title>Genomic Encyclopedia of Archaeal and Bacterial Type Strains, Phase II (KMG-II): from individual species to whole genera.</title>
        <authorList>
            <person name="Goeker M."/>
        </authorList>
    </citation>
    <scope>NUCLEOTIDE SEQUENCE [LARGE SCALE GENOMIC DNA]</scope>
    <source>
        <strain evidence="2 3">DSM 28213</strain>
    </source>
</reference>
<protein>
    <submittedName>
        <fullName evidence="2">Uncharacterized protein</fullName>
    </submittedName>
</protein>
<name>A0A4R7F419_9FLAO</name>
<evidence type="ECO:0000256" key="1">
    <source>
        <dbReference type="SAM" id="MobiDB-lite"/>
    </source>
</evidence>
<feature type="region of interest" description="Disordered" evidence="1">
    <location>
        <begin position="170"/>
        <end position="204"/>
    </location>
</feature>
<dbReference type="OrthoDB" id="1100725at2"/>
<evidence type="ECO:0000313" key="3">
    <source>
        <dbReference type="Proteomes" id="UP000295215"/>
    </source>
</evidence>
<dbReference type="AlphaFoldDB" id="A0A4R7F419"/>
<keyword evidence="3" id="KW-1185">Reference proteome</keyword>
<sequence>MKKVLEGELLSIAHRVLQMKEKDINKLYKEAKELYEKLLILKFYQDSAAIGQTTDITEEELQGKLQAFYVKDKKQEELERKQMPEDLIEEKHPLVLDQETIHSQSESAVPLPETVNKIQPEIEATDEKAPESINYDTDFIKEPYEAEEDEADAILHKYLDEHEAMIQESVQKESENTVSESQPVLEDEKNKFQSVDKQEGNTEQKTVREHDPFYGFNFGDVEFIRVEDAEEVEVKKLETEFIAKEELEEKTQPEIESEIATPTEDKEEQNQNTLFNLENIEPKPVKTKSINDIYNATIAVGLNDRIAFEKHLFGGSGEDFNRVLSQLNTVSSLDEAKSLIEHLVKPEYNNWEGKEEYEERFLALIENKFA</sequence>